<organism evidence="2 3">
    <name type="scientific">Aquitalea aquatica</name>
    <dbReference type="NCBI Taxonomy" id="3044273"/>
    <lineage>
        <taxon>Bacteria</taxon>
        <taxon>Pseudomonadati</taxon>
        <taxon>Pseudomonadota</taxon>
        <taxon>Betaproteobacteria</taxon>
        <taxon>Neisseriales</taxon>
        <taxon>Chromobacteriaceae</taxon>
        <taxon>Aquitalea</taxon>
    </lineage>
</organism>
<feature type="transmembrane region" description="Helical" evidence="1">
    <location>
        <begin position="6"/>
        <end position="33"/>
    </location>
</feature>
<evidence type="ECO:0000256" key="1">
    <source>
        <dbReference type="SAM" id="Phobius"/>
    </source>
</evidence>
<dbReference type="Proteomes" id="UP000545606">
    <property type="component" value="Unassembled WGS sequence"/>
</dbReference>
<keyword evidence="1" id="KW-1133">Transmembrane helix</keyword>
<evidence type="ECO:0000313" key="2">
    <source>
        <dbReference type="EMBL" id="MBA4710551.1"/>
    </source>
</evidence>
<keyword evidence="1" id="KW-0812">Transmembrane</keyword>
<gene>
    <name evidence="2" type="ORF">H2Z84_19425</name>
</gene>
<name>A0A838YIZ9_9NEIS</name>
<dbReference type="RefSeq" id="WP_181837421.1">
    <property type="nucleotide sequence ID" value="NZ_JACERN010000042.1"/>
</dbReference>
<keyword evidence="1" id="KW-0472">Membrane</keyword>
<protein>
    <submittedName>
        <fullName evidence="2">Uncharacterized protein</fullName>
    </submittedName>
</protein>
<evidence type="ECO:0000313" key="3">
    <source>
        <dbReference type="Proteomes" id="UP000545606"/>
    </source>
</evidence>
<dbReference type="AlphaFoldDB" id="A0A838YIZ9"/>
<sequence>MKTKNSIAYTIGLVGAIIIVGWAIIQFTVAGVAGSYRYDSKGRGYDAVIEISMTGKVYHQQHGPLGSSTLINEGSASRSGDMLYITFPGMEKLPASLQNAFNYKISDDRESLLDPKNGKVIFKRTLAREHFPISNKPTVN</sequence>
<keyword evidence="3" id="KW-1185">Reference proteome</keyword>
<comment type="caution">
    <text evidence="2">The sequence shown here is derived from an EMBL/GenBank/DDBJ whole genome shotgun (WGS) entry which is preliminary data.</text>
</comment>
<dbReference type="EMBL" id="JACERN010000042">
    <property type="protein sequence ID" value="MBA4710551.1"/>
    <property type="molecule type" value="Genomic_DNA"/>
</dbReference>
<reference evidence="2 3" key="1">
    <citation type="submission" date="2020-07" db="EMBL/GenBank/DDBJ databases">
        <title>Draft genome sequence of violacein-producing bacteria and related species.</title>
        <authorList>
            <person name="Wilson H.S."/>
            <person name="De Leon M.E."/>
        </authorList>
    </citation>
    <scope>NUCLEOTIDE SEQUENCE [LARGE SCALE GENOMIC DNA]</scope>
    <source>
        <strain evidence="2 3">HSC-21Su07</strain>
    </source>
</reference>
<accession>A0A838YIZ9</accession>
<proteinExistence type="predicted"/>